<dbReference type="SUPFAM" id="SSF52540">
    <property type="entry name" value="P-loop containing nucleoside triphosphate hydrolases"/>
    <property type="match status" value="1"/>
</dbReference>
<feature type="compositionally biased region" description="Acidic residues" evidence="2">
    <location>
        <begin position="1389"/>
        <end position="1399"/>
    </location>
</feature>
<dbReference type="InterPro" id="IPR047187">
    <property type="entry name" value="SF1_C_Upf1"/>
</dbReference>
<dbReference type="Gene3D" id="3.40.50.300">
    <property type="entry name" value="P-loop containing nucleotide triphosphate hydrolases"/>
    <property type="match status" value="3"/>
</dbReference>
<dbReference type="EMBL" id="HBIM01003128">
    <property type="protein sequence ID" value="CAE0404604.1"/>
    <property type="molecule type" value="Transcribed_RNA"/>
</dbReference>
<sequence>MSFQFPWLSKMKANEGKRDMDGGEDGSNAEVTHRRRLAQILRYIANMHHSLQSEGVGPSFVQEGRRDRPPSDFFQLDEQQGEWILFTTTDFRLLLSAEQNAQSGGPLFPSPPFSFYAAVTEQKEGGQSPRKRMFSAAFKSDGASSNTTTNKESSVDGKTCWMRITRLTNAQIATTPPESVRRSAVRNYLEGWLMQTPDAGRLEDLLTLDRLARPPKSPPGYDVRERQEVNSFLRQYRRYLRRKAYHEILEPMYNHLFEWVQQQSDEELVFGLGHARYFHAPTSTWISSPVLEVLVEVEVSRKDGSLLLRPRDHTGVTLHRPFLAALTETGHTTMTTLHQKVADCEPCHICPGQPETYATLLQEIAVQVSADGSFQSSARTKPDDSSKLVITEAWCLFRRPKPSTVWARDATKFADQILMKQPSDTLALPLASWALTFGPQAVERERAKLIVQDSPRKGFFGQFFARNEATKTPSTGPTKPLFPLPTSVPQTRIAELLLNQKYPAVVCEGPPGSGKSHTICNIVCAYLCQGKRVLVTSKNAHALGVLRERLPVAVRDLCVDISMSELSGMRQLQQTVERLANRVSMVCGDLETQKCEFLRDKIRQLEVDIEAVDEEISQKSASVRELLLKPEGQEFSSLSLELIESVPWLMRTVCQWTLQEIKSLRNTVRDLVLEDGDPVGRISGFEHPPSDALIAKVAARAGEPLHRISASAKSVTASIPLVGTFTGMKEREDQLENEIAGLKLRDTVPGTSAEWSIVARALRRARAFFKFETTVWKVHEYKNAWPAFSEIKSNENIRSLADKLDKAVKVKALALKLGVDDEIEAAAQCRSQDMQRSILVCHKQRMAEELVDATVLVQLSRSFSPEAQSALIRFAQIAGRARFSRNAQASRMTQRQRRRRQEYLAAFDQCCRFIPCWILTTSQISDYLPAEGLFDLVVVDEASQSDVTVIPGMLRGKQWLIVGDSKQVSPTESFISEEQIYGLQAALPPSPLRDSLLPGNSFFDLCSQAFPGGRVVLSEHFRCSEDIISFSNEHFYDGQLVPLRLPTKSERLTPSLVDVKVNGVKQGKINQAEVVKIVELIKEHVDEGQLSGIARSIGVISLIGDEQSRMIRARLLDAIGPQAMSQHDILIGDPPSFQGAERDIIFLTMIASPRSVPTQNQLMHFQRLNVAMSRARDRCYLVRSIDAHDIPNAEDSKLLLLTFFQSDQSAKEQSDPNGGVVSRNLYDRLLANLLEERGYKVRQMGQVWRHGLCVESAGCDARAAILVDCVGEPVHEWSRSYNQQRAIERVGWKCFRIDAVSLVTDFHGALQNIVTFLEKCGIEERKVLFDALEEEEEDVEVVEEDAEEDRGGSVVNNVVAPEVGEDQGGNEGDDDAEGGDANMAPPVPAEEEVYVISSDDEGKSDDRDSVKMQAPVPDGVRSSPADALVDQPDQFGQVVDLGFLRNSVPDTDIEDFAARSKARAKEHFREGEYEGDASDMGDSLLSRASKKRRRLDNYARDPRWFPGKSGVGEDEDESKWYDTDSDLPSDKKSDSNGNESDWGQPR</sequence>
<evidence type="ECO:0000259" key="4">
    <source>
        <dbReference type="Pfam" id="PF13087"/>
    </source>
</evidence>
<feature type="region of interest" description="Disordered" evidence="2">
    <location>
        <begin position="1461"/>
        <end position="1546"/>
    </location>
</feature>
<dbReference type="GO" id="GO:0004386">
    <property type="term" value="F:helicase activity"/>
    <property type="evidence" value="ECO:0007669"/>
    <property type="project" value="InterPro"/>
</dbReference>
<organism evidence="5">
    <name type="scientific">Amphora coffeiformis</name>
    <dbReference type="NCBI Taxonomy" id="265554"/>
    <lineage>
        <taxon>Eukaryota</taxon>
        <taxon>Sar</taxon>
        <taxon>Stramenopiles</taxon>
        <taxon>Ochrophyta</taxon>
        <taxon>Bacillariophyta</taxon>
        <taxon>Bacillariophyceae</taxon>
        <taxon>Bacillariophycidae</taxon>
        <taxon>Thalassiophysales</taxon>
        <taxon>Catenulaceae</taxon>
        <taxon>Amphora</taxon>
    </lineage>
</organism>
<gene>
    <name evidence="5" type="ORF">ACOF00016_LOCUS2711</name>
</gene>
<dbReference type="PANTHER" id="PTHR10887">
    <property type="entry name" value="DNA2/NAM7 HELICASE FAMILY"/>
    <property type="match status" value="1"/>
</dbReference>
<feature type="compositionally biased region" description="Polar residues" evidence="2">
    <location>
        <begin position="1536"/>
        <end position="1546"/>
    </location>
</feature>
<evidence type="ECO:0000256" key="2">
    <source>
        <dbReference type="SAM" id="MobiDB-lite"/>
    </source>
</evidence>
<feature type="compositionally biased region" description="Basic and acidic residues" evidence="2">
    <location>
        <begin position="1400"/>
        <end position="1410"/>
    </location>
</feature>
<dbReference type="Pfam" id="PF13086">
    <property type="entry name" value="AAA_11"/>
    <property type="match status" value="1"/>
</dbReference>
<feature type="coiled-coil region" evidence="1">
    <location>
        <begin position="595"/>
        <end position="622"/>
    </location>
</feature>
<dbReference type="InterPro" id="IPR045055">
    <property type="entry name" value="DNA2/NAM7-like"/>
</dbReference>
<feature type="region of interest" description="Disordered" evidence="2">
    <location>
        <begin position="1342"/>
        <end position="1428"/>
    </location>
</feature>
<name>A0A7S3KYB6_9STRA</name>
<evidence type="ECO:0000256" key="1">
    <source>
        <dbReference type="SAM" id="Coils"/>
    </source>
</evidence>
<feature type="compositionally biased region" description="Basic and acidic residues" evidence="2">
    <location>
        <begin position="1518"/>
        <end position="1534"/>
    </location>
</feature>
<dbReference type="CDD" id="cd18808">
    <property type="entry name" value="SF1_C_Upf1"/>
    <property type="match status" value="1"/>
</dbReference>
<dbReference type="InterPro" id="IPR041677">
    <property type="entry name" value="DNA2/NAM7_AAA_11"/>
</dbReference>
<dbReference type="Pfam" id="PF13087">
    <property type="entry name" value="AAA_12"/>
    <property type="match status" value="1"/>
</dbReference>
<reference evidence="5" key="1">
    <citation type="submission" date="2021-01" db="EMBL/GenBank/DDBJ databases">
        <authorList>
            <person name="Corre E."/>
            <person name="Pelletier E."/>
            <person name="Niang G."/>
            <person name="Scheremetjew M."/>
            <person name="Finn R."/>
            <person name="Kale V."/>
            <person name="Holt S."/>
            <person name="Cochrane G."/>
            <person name="Meng A."/>
            <person name="Brown T."/>
            <person name="Cohen L."/>
        </authorList>
    </citation>
    <scope>NUCLEOTIDE SEQUENCE</scope>
    <source>
        <strain evidence="5">CCMP127</strain>
    </source>
</reference>
<evidence type="ECO:0000259" key="3">
    <source>
        <dbReference type="Pfam" id="PF13086"/>
    </source>
</evidence>
<feature type="domain" description="DNA2/NAM7 helicase helicase" evidence="3">
    <location>
        <begin position="820"/>
        <end position="971"/>
    </location>
</feature>
<proteinExistence type="predicted"/>
<evidence type="ECO:0000313" key="5">
    <source>
        <dbReference type="EMBL" id="CAE0404604.1"/>
    </source>
</evidence>
<protein>
    <submittedName>
        <fullName evidence="5">Uncharacterized protein</fullName>
    </submittedName>
</protein>
<accession>A0A7S3KYB6</accession>
<dbReference type="InterPro" id="IPR041679">
    <property type="entry name" value="DNA2/NAM7-like_C"/>
</dbReference>
<dbReference type="InterPro" id="IPR027417">
    <property type="entry name" value="P-loop_NTPase"/>
</dbReference>
<keyword evidence="1" id="KW-0175">Coiled coil</keyword>
<dbReference type="PANTHER" id="PTHR10887:SF495">
    <property type="entry name" value="HELICASE SENATAXIN ISOFORM X1-RELATED"/>
    <property type="match status" value="1"/>
</dbReference>
<feature type="domain" description="DNA2/NAM7 helicase-like C-terminal" evidence="4">
    <location>
        <begin position="1001"/>
        <end position="1182"/>
    </location>
</feature>
<feature type="compositionally biased region" description="Basic and acidic residues" evidence="2">
    <location>
        <begin position="1463"/>
        <end position="1472"/>
    </location>
</feature>